<dbReference type="AlphaFoldDB" id="A0A918LJG1"/>
<evidence type="ECO:0000313" key="2">
    <source>
        <dbReference type="Proteomes" id="UP000660680"/>
    </source>
</evidence>
<dbReference type="RefSeq" id="WP_189213959.1">
    <property type="nucleotide sequence ID" value="NZ_BMRB01000008.1"/>
</dbReference>
<keyword evidence="2" id="KW-1185">Reference proteome</keyword>
<evidence type="ECO:0000313" key="1">
    <source>
        <dbReference type="EMBL" id="GGS56911.1"/>
    </source>
</evidence>
<reference evidence="1" key="2">
    <citation type="submission" date="2020-09" db="EMBL/GenBank/DDBJ databases">
        <authorList>
            <person name="Sun Q."/>
            <person name="Ohkuma M."/>
        </authorList>
    </citation>
    <scope>NUCLEOTIDE SEQUENCE</scope>
    <source>
        <strain evidence="1">JCM 3276</strain>
    </source>
</reference>
<dbReference type="EMBL" id="BMRB01000008">
    <property type="protein sequence ID" value="GGS56911.1"/>
    <property type="molecule type" value="Genomic_DNA"/>
</dbReference>
<gene>
    <name evidence="1" type="ORF">GCM10010171_59950</name>
</gene>
<name>A0A918LJG1_9PSEU</name>
<protein>
    <submittedName>
        <fullName evidence="1">Uncharacterized protein</fullName>
    </submittedName>
</protein>
<proteinExistence type="predicted"/>
<reference evidence="1" key="1">
    <citation type="journal article" date="2014" name="Int. J. Syst. Evol. Microbiol.">
        <title>Complete genome sequence of Corynebacterium casei LMG S-19264T (=DSM 44701T), isolated from a smear-ripened cheese.</title>
        <authorList>
            <consortium name="US DOE Joint Genome Institute (JGI-PGF)"/>
            <person name="Walter F."/>
            <person name="Albersmeier A."/>
            <person name="Kalinowski J."/>
            <person name="Ruckert C."/>
        </authorList>
    </citation>
    <scope>NUCLEOTIDE SEQUENCE</scope>
    <source>
        <strain evidence="1">JCM 3276</strain>
    </source>
</reference>
<dbReference type="Proteomes" id="UP000660680">
    <property type="component" value="Unassembled WGS sequence"/>
</dbReference>
<accession>A0A918LJG1</accession>
<sequence length="148" mass="16214">MGEAGPVTSFPDELGKRLAERWLVVPEVLIEAGVVVAGRFGGGLVVARANGWHRCGDGDPRAVGETEPVTPFFDELGKKRDEPWLSRWGRARCLIATVAAGRGQVSSVTPFSTDWVGTWLRDGCRGWWCAGLLLVATLARWLWGRPDR</sequence>
<comment type="caution">
    <text evidence="1">The sequence shown here is derived from an EMBL/GenBank/DDBJ whole genome shotgun (WGS) entry which is preliminary data.</text>
</comment>
<organism evidence="1 2">
    <name type="scientific">Actinokineospora fastidiosa</name>
    <dbReference type="NCBI Taxonomy" id="1816"/>
    <lineage>
        <taxon>Bacteria</taxon>
        <taxon>Bacillati</taxon>
        <taxon>Actinomycetota</taxon>
        <taxon>Actinomycetes</taxon>
        <taxon>Pseudonocardiales</taxon>
        <taxon>Pseudonocardiaceae</taxon>
        <taxon>Actinokineospora</taxon>
    </lineage>
</organism>